<gene>
    <name evidence="2" type="ORF">FO440_20905</name>
</gene>
<evidence type="ECO:0000256" key="1">
    <source>
        <dbReference type="SAM" id="Phobius"/>
    </source>
</evidence>
<protein>
    <submittedName>
        <fullName evidence="2">Uncharacterized protein</fullName>
    </submittedName>
</protein>
<accession>A0A556MBF9</accession>
<dbReference type="Proteomes" id="UP000318733">
    <property type="component" value="Unassembled WGS sequence"/>
</dbReference>
<organism evidence="2 3">
    <name type="scientific">Mucilaginibacter corticis</name>
    <dbReference type="NCBI Taxonomy" id="2597670"/>
    <lineage>
        <taxon>Bacteria</taxon>
        <taxon>Pseudomonadati</taxon>
        <taxon>Bacteroidota</taxon>
        <taxon>Sphingobacteriia</taxon>
        <taxon>Sphingobacteriales</taxon>
        <taxon>Sphingobacteriaceae</taxon>
        <taxon>Mucilaginibacter</taxon>
    </lineage>
</organism>
<dbReference type="EMBL" id="VLPK01000005">
    <property type="protein sequence ID" value="TSJ37226.1"/>
    <property type="molecule type" value="Genomic_DNA"/>
</dbReference>
<comment type="caution">
    <text evidence="2">The sequence shown here is derived from an EMBL/GenBank/DDBJ whole genome shotgun (WGS) entry which is preliminary data.</text>
</comment>
<feature type="transmembrane region" description="Helical" evidence="1">
    <location>
        <begin position="103"/>
        <end position="125"/>
    </location>
</feature>
<name>A0A556MBF9_9SPHI</name>
<evidence type="ECO:0000313" key="3">
    <source>
        <dbReference type="Proteomes" id="UP000318733"/>
    </source>
</evidence>
<evidence type="ECO:0000313" key="2">
    <source>
        <dbReference type="EMBL" id="TSJ37226.1"/>
    </source>
</evidence>
<keyword evidence="1" id="KW-1133">Transmembrane helix</keyword>
<keyword evidence="1" id="KW-0472">Membrane</keyword>
<dbReference type="RefSeq" id="WP_144250261.1">
    <property type="nucleotide sequence ID" value="NZ_VLPK01000005.1"/>
</dbReference>
<dbReference type="AlphaFoldDB" id="A0A556MBF9"/>
<feature type="transmembrane region" description="Helical" evidence="1">
    <location>
        <begin position="20"/>
        <end position="38"/>
    </location>
</feature>
<reference evidence="2 3" key="1">
    <citation type="submission" date="2019-07" db="EMBL/GenBank/DDBJ databases">
        <authorList>
            <person name="Huq M.A."/>
        </authorList>
    </citation>
    <scope>NUCLEOTIDE SEQUENCE [LARGE SCALE GENOMIC DNA]</scope>
    <source>
        <strain evidence="2 3">MAH-19</strain>
    </source>
</reference>
<keyword evidence="1" id="KW-0812">Transmembrane</keyword>
<feature type="transmembrane region" description="Helical" evidence="1">
    <location>
        <begin position="50"/>
        <end position="69"/>
    </location>
</feature>
<sequence length="127" mass="13801">MEEPLKKAFDGALDLIKQLITLSTGTLALTATFIKDILKLPDGHAIPHKAILFITWGLMLLSIFCGLLAHGALTGTLEGADIVNLQTSAPPKRISPYNSNIRIWAMSQCVIFYLGIVMLIVYVGCCL</sequence>
<proteinExistence type="predicted"/>
<keyword evidence="3" id="KW-1185">Reference proteome</keyword>